<dbReference type="AlphaFoldDB" id="A0A109W5C6"/>
<proteinExistence type="predicted"/>
<protein>
    <submittedName>
        <fullName evidence="1">Uncharacterized protein</fullName>
    </submittedName>
</protein>
<name>A0A109W5C6_9BACT</name>
<organism evidence="1 2">
    <name type="scientific">Desulfomicrobium orale DSM 12838</name>
    <dbReference type="NCBI Taxonomy" id="888061"/>
    <lineage>
        <taxon>Bacteria</taxon>
        <taxon>Pseudomonadati</taxon>
        <taxon>Thermodesulfobacteriota</taxon>
        <taxon>Desulfovibrionia</taxon>
        <taxon>Desulfovibrionales</taxon>
        <taxon>Desulfomicrobiaceae</taxon>
        <taxon>Desulfomicrobium</taxon>
    </lineage>
</organism>
<dbReference type="OrthoDB" id="5455222at2"/>
<dbReference type="KEGG" id="doa:AXF15_00670"/>
<dbReference type="RefSeq" id="WP_066601882.1">
    <property type="nucleotide sequence ID" value="NZ_CP014230.1"/>
</dbReference>
<dbReference type="EMBL" id="CP014230">
    <property type="protein sequence ID" value="AMD91775.1"/>
    <property type="molecule type" value="Genomic_DNA"/>
</dbReference>
<evidence type="ECO:0000313" key="2">
    <source>
        <dbReference type="Proteomes" id="UP000063964"/>
    </source>
</evidence>
<accession>A0A109W5C6</accession>
<evidence type="ECO:0000313" key="1">
    <source>
        <dbReference type="EMBL" id="AMD91775.1"/>
    </source>
</evidence>
<dbReference type="Proteomes" id="UP000063964">
    <property type="component" value="Chromosome"/>
</dbReference>
<keyword evidence="2" id="KW-1185">Reference proteome</keyword>
<reference evidence="2" key="1">
    <citation type="submission" date="2016-02" db="EMBL/GenBank/DDBJ databases">
        <authorList>
            <person name="Holder M.E."/>
            <person name="Ajami N.J."/>
            <person name="Petrosino J.F."/>
        </authorList>
    </citation>
    <scope>NUCLEOTIDE SEQUENCE [LARGE SCALE GENOMIC DNA]</scope>
    <source>
        <strain evidence="2">DSM 12838</strain>
    </source>
</reference>
<gene>
    <name evidence="1" type="ORF">AXF15_00670</name>
</gene>
<sequence length="160" mass="19222">MSVNHRALVDVSHVFHFEFWLRYYFVEEKDGRLFIALNEEQRKQVHDQFSEYWELAERVEGVPLSPELSQRVVVEFLQLHMDGVKYPPAAINDVLDSKEFSVEMQLFDTWINLHEEQLMQKIYGFDTWMHIYGEWKDTDKTKQMAQALRLHMQDEHSSVN</sequence>